<dbReference type="Proteomes" id="UP000070549">
    <property type="component" value="Unassembled WGS sequence"/>
</dbReference>
<gene>
    <name evidence="1" type="ORF">AKJ49_01965</name>
</gene>
<dbReference type="EMBL" id="LHYC01000057">
    <property type="protein sequence ID" value="KXB04548.1"/>
    <property type="molecule type" value="Genomic_DNA"/>
</dbReference>
<evidence type="ECO:0000313" key="1">
    <source>
        <dbReference type="EMBL" id="KXB04548.1"/>
    </source>
</evidence>
<organism evidence="1 2">
    <name type="scientific">candidate division MSBL1 archaeon SCGC-AAA382A03</name>
    <dbReference type="NCBI Taxonomy" id="1698278"/>
    <lineage>
        <taxon>Archaea</taxon>
        <taxon>Methanobacteriati</taxon>
        <taxon>Methanobacteriota</taxon>
        <taxon>candidate division MSBL1</taxon>
    </lineage>
</organism>
<name>A0A133VDL5_9EURY</name>
<evidence type="ECO:0008006" key="3">
    <source>
        <dbReference type="Google" id="ProtNLM"/>
    </source>
</evidence>
<accession>A0A133VDL5</accession>
<feature type="non-terminal residue" evidence="1">
    <location>
        <position position="1"/>
    </location>
</feature>
<sequence length="348" mass="39956">WLRDALKDTYDCFNARYTPKSGEVVKNTTQGKNEEDFTNGLERIFSESYRKLKDEGILVFTFHHAKTEAWASVLNSVLNSGFYITAVYPINAEMNTSTHIHEQGNIEYDMIIVCRKRKEELGEKSWEELHDRIYLKAKEAIKDLEKRGGRITQGDMFVVAMGKCLEEYSKYYPNVVRNGEQVDVETAIEEIREIVDTQFMGGRFDELERKFDTPTAAYLSFVAGRGDSISYNTLNKELQQRAVAIENLINWDLVKKKGNQIVKLDLDDRAEKIEGKDANEINAIDRAHYIQYLKKEGNLAKEIGKWADEMAVKALEELGKVENKEELQELAEYTEKKIGESGLESFTG</sequence>
<dbReference type="InterPro" id="IPR029063">
    <property type="entry name" value="SAM-dependent_MTases_sf"/>
</dbReference>
<comment type="caution">
    <text evidence="1">The sequence shown here is derived from an EMBL/GenBank/DDBJ whole genome shotgun (WGS) entry which is preliminary data.</text>
</comment>
<protein>
    <recommendedName>
        <fullName evidence="3">DNA methylase</fullName>
    </recommendedName>
</protein>
<keyword evidence="2" id="KW-1185">Reference proteome</keyword>
<reference evidence="1 2" key="1">
    <citation type="journal article" date="2016" name="Sci. Rep.">
        <title>Metabolic traits of an uncultured archaeal lineage -MSBL1- from brine pools of the Red Sea.</title>
        <authorList>
            <person name="Mwirichia R."/>
            <person name="Alam I."/>
            <person name="Rashid M."/>
            <person name="Vinu M."/>
            <person name="Ba-Alawi W."/>
            <person name="Anthony Kamau A."/>
            <person name="Kamanda Ngugi D."/>
            <person name="Goker M."/>
            <person name="Klenk H.P."/>
            <person name="Bajic V."/>
            <person name="Stingl U."/>
        </authorList>
    </citation>
    <scope>NUCLEOTIDE SEQUENCE [LARGE SCALE GENOMIC DNA]</scope>
    <source>
        <strain evidence="1">SCGC-AAA382A03</strain>
    </source>
</reference>
<proteinExistence type="predicted"/>
<dbReference type="AlphaFoldDB" id="A0A133VDL5"/>
<evidence type="ECO:0000313" key="2">
    <source>
        <dbReference type="Proteomes" id="UP000070549"/>
    </source>
</evidence>
<dbReference type="SUPFAM" id="SSF53335">
    <property type="entry name" value="S-adenosyl-L-methionine-dependent methyltransferases"/>
    <property type="match status" value="1"/>
</dbReference>